<dbReference type="SMART" id="SM01003">
    <property type="entry name" value="AlaDh_PNT_N"/>
    <property type="match status" value="1"/>
</dbReference>
<evidence type="ECO:0000259" key="2">
    <source>
        <dbReference type="SMART" id="SM01002"/>
    </source>
</evidence>
<comment type="caution">
    <text evidence="4">The sequence shown here is derived from an EMBL/GenBank/DDBJ whole genome shotgun (WGS) entry which is preliminary data.</text>
</comment>
<dbReference type="SMART" id="SM01002">
    <property type="entry name" value="AlaDh_PNT_C"/>
    <property type="match status" value="1"/>
</dbReference>
<reference evidence="4" key="1">
    <citation type="journal article" date="2015" name="Proc. Natl. Acad. Sci. U.S.A.">
        <title>Networks of energetic and metabolic interactions define dynamics in microbial communities.</title>
        <authorList>
            <person name="Embree M."/>
            <person name="Liu J.K."/>
            <person name="Al-Bassam M.M."/>
            <person name="Zengler K."/>
        </authorList>
    </citation>
    <scope>NUCLEOTIDE SEQUENCE</scope>
</reference>
<dbReference type="InterPro" id="IPR007886">
    <property type="entry name" value="AlaDH/PNT_N"/>
</dbReference>
<dbReference type="Pfam" id="PF01262">
    <property type="entry name" value="AlaDh_PNT_C"/>
    <property type="match status" value="1"/>
</dbReference>
<feature type="domain" description="Alanine dehydrogenase/pyridine nucleotide transhydrogenase N-terminal" evidence="3">
    <location>
        <begin position="6"/>
        <end position="137"/>
    </location>
</feature>
<gene>
    <name evidence="4" type="ORF">ASZ90_005018</name>
</gene>
<dbReference type="EMBL" id="LNQE01000755">
    <property type="protein sequence ID" value="KUG25163.1"/>
    <property type="molecule type" value="Genomic_DNA"/>
</dbReference>
<name>A0A0W8FW73_9ZZZZ</name>
<evidence type="ECO:0000259" key="3">
    <source>
        <dbReference type="SMART" id="SM01003"/>
    </source>
</evidence>
<dbReference type="PANTHER" id="PTHR11133">
    <property type="entry name" value="SACCHAROPINE DEHYDROGENASE"/>
    <property type="match status" value="1"/>
</dbReference>
<dbReference type="InterPro" id="IPR051168">
    <property type="entry name" value="AASS"/>
</dbReference>
<dbReference type="Gene3D" id="3.40.50.720">
    <property type="entry name" value="NAD(P)-binding Rossmann-like Domain"/>
    <property type="match status" value="3"/>
</dbReference>
<dbReference type="InterPro" id="IPR007698">
    <property type="entry name" value="AlaDH/PNT_NAD(H)-bd"/>
</dbReference>
<dbReference type="GO" id="GO:0005737">
    <property type="term" value="C:cytoplasm"/>
    <property type="evidence" value="ECO:0007669"/>
    <property type="project" value="TreeGrafter"/>
</dbReference>
<dbReference type="AlphaFoldDB" id="A0A0W8FW73"/>
<organism evidence="4">
    <name type="scientific">hydrocarbon metagenome</name>
    <dbReference type="NCBI Taxonomy" id="938273"/>
    <lineage>
        <taxon>unclassified sequences</taxon>
        <taxon>metagenomes</taxon>
        <taxon>ecological metagenomes</taxon>
    </lineage>
</organism>
<protein>
    <recommendedName>
        <fullName evidence="5">Saccharopine dehydrogenase (NAD(+), L-lysine-forming)</fullName>
    </recommendedName>
</protein>
<evidence type="ECO:0008006" key="5">
    <source>
        <dbReference type="Google" id="ProtNLM"/>
    </source>
</evidence>
<sequence>MKNILGIRKEIKNKWERRVTLTPAAVKMLKDNFGIKTLFQLSEKRIFDDQDYIDAGAEAREILDEAEIILAVKEIPIKHILENKIYLFFSHTIKGQPYNMPLLQTILDRNCTLIDYEPIKDENDRRLVFFGRHAGYAGMVNGLFTLGHRLKALGISNQFENIKQAKDYPNLDAAKGVIKELGKEIKLPDRINPLVVGITGYGNVSIGAQKILDLLPVTQIEPDDLLTKELVKNKIYKVVFKEEDMVEKIDGGTFDLEEYYNEPDKYKSKFEQYLPKINLLVNAIYWEEKYPRLVTKEFTSKNKLHNLIVIADLSCDINGSIEMTEKATLSDNPVFIYNPQTDSIKDGFDGEGIALMTVDNLPAEIPVESSEWFSKSLMPLVPKLFEADYSKTFDELNLSPELKNACVVYKGELTPNYKYLEEFLN</sequence>
<dbReference type="PANTHER" id="PTHR11133:SF22">
    <property type="entry name" value="ALPHA-AMINOADIPIC SEMIALDEHYDE SYNTHASE, MITOCHONDRIAL"/>
    <property type="match status" value="1"/>
</dbReference>
<keyword evidence="1" id="KW-0560">Oxidoreductase</keyword>
<dbReference type="Pfam" id="PF05222">
    <property type="entry name" value="AlaDh_PNT_N"/>
    <property type="match status" value="1"/>
</dbReference>
<proteinExistence type="predicted"/>
<accession>A0A0W8FW73</accession>
<dbReference type="SUPFAM" id="SSF52283">
    <property type="entry name" value="Formate/glycerate dehydrogenase catalytic domain-like"/>
    <property type="match status" value="1"/>
</dbReference>
<feature type="domain" description="Alanine dehydrogenase/pyridine nucleotide transhydrogenase NAD(H)-binding" evidence="2">
    <location>
        <begin position="177"/>
        <end position="357"/>
    </location>
</feature>
<evidence type="ECO:0000313" key="4">
    <source>
        <dbReference type="EMBL" id="KUG25163.1"/>
    </source>
</evidence>
<dbReference type="GO" id="GO:0004753">
    <property type="term" value="F:saccharopine dehydrogenase activity"/>
    <property type="evidence" value="ECO:0007669"/>
    <property type="project" value="TreeGrafter"/>
</dbReference>
<dbReference type="CDD" id="cd12189">
    <property type="entry name" value="LKR_SDH_like"/>
    <property type="match status" value="1"/>
</dbReference>
<dbReference type="GO" id="GO:0019878">
    <property type="term" value="P:lysine biosynthetic process via aminoadipic acid"/>
    <property type="evidence" value="ECO:0007669"/>
    <property type="project" value="TreeGrafter"/>
</dbReference>
<evidence type="ECO:0000256" key="1">
    <source>
        <dbReference type="ARBA" id="ARBA00023002"/>
    </source>
</evidence>